<feature type="domain" description="Lambda phage tail tube protein N-terminal" evidence="1">
    <location>
        <begin position="20"/>
        <end position="132"/>
    </location>
</feature>
<gene>
    <name evidence="2" type="ORF">LCGC14_1021860</name>
</gene>
<reference evidence="2" key="1">
    <citation type="journal article" date="2015" name="Nature">
        <title>Complex archaea that bridge the gap between prokaryotes and eukaryotes.</title>
        <authorList>
            <person name="Spang A."/>
            <person name="Saw J.H."/>
            <person name="Jorgensen S.L."/>
            <person name="Zaremba-Niedzwiedzka K."/>
            <person name="Martijn J."/>
            <person name="Lind A.E."/>
            <person name="van Eijk R."/>
            <person name="Schleper C."/>
            <person name="Guy L."/>
            <person name="Ettema T.J."/>
        </authorList>
    </citation>
    <scope>NUCLEOTIDE SEQUENCE</scope>
</reference>
<accession>A0A0F9MXA5</accession>
<name>A0A0F9MXA5_9ZZZZ</name>
<dbReference type="Pfam" id="PF16461">
    <property type="entry name" value="Phage_TTP_12"/>
    <property type="match status" value="1"/>
</dbReference>
<evidence type="ECO:0000259" key="1">
    <source>
        <dbReference type="Pfam" id="PF16461"/>
    </source>
</evidence>
<protein>
    <recommendedName>
        <fullName evidence="1">Lambda phage tail tube protein N-terminal domain-containing protein</fullName>
    </recommendedName>
</protein>
<dbReference type="InterPro" id="IPR032494">
    <property type="entry name" value="Phage_TTP_N"/>
</dbReference>
<organism evidence="2">
    <name type="scientific">marine sediment metagenome</name>
    <dbReference type="NCBI Taxonomy" id="412755"/>
    <lineage>
        <taxon>unclassified sequences</taxon>
        <taxon>metagenomes</taxon>
        <taxon>ecological metagenomes</taxon>
    </lineage>
</organism>
<proteinExistence type="predicted"/>
<dbReference type="Gene3D" id="4.10.410.40">
    <property type="match status" value="1"/>
</dbReference>
<evidence type="ECO:0000313" key="2">
    <source>
        <dbReference type="EMBL" id="KKN11905.1"/>
    </source>
</evidence>
<comment type="caution">
    <text evidence="2">The sequence shown here is derived from an EMBL/GenBank/DDBJ whole genome shotgun (WGS) entry which is preliminary data.</text>
</comment>
<sequence length="137" mass="14199">MASSGTHGHGSSLAGGTVGDVGSIISMSVDGQTRDPIDISTMDSTNKFREFISGMADAGEITVEINYNGASGASANDLQTAYALGSAEEWTFTLPDTSKLVAQGFITNLGIAVPFDDKITQSFTIKLTGVPVYTDVP</sequence>
<dbReference type="AlphaFoldDB" id="A0A0F9MXA5"/>
<dbReference type="EMBL" id="LAZR01004089">
    <property type="protein sequence ID" value="KKN11905.1"/>
    <property type="molecule type" value="Genomic_DNA"/>
</dbReference>